<feature type="domain" description="BTB" evidence="3">
    <location>
        <begin position="24"/>
        <end position="89"/>
    </location>
</feature>
<dbReference type="Gene3D" id="3.30.710.10">
    <property type="entry name" value="Potassium Channel Kv1.1, Chain A"/>
    <property type="match status" value="1"/>
</dbReference>
<evidence type="ECO:0000313" key="5">
    <source>
        <dbReference type="Proteomes" id="UP000499080"/>
    </source>
</evidence>
<protein>
    <submittedName>
        <fullName evidence="4">Kelch-like protein 17</fullName>
    </submittedName>
</protein>
<evidence type="ECO:0000256" key="1">
    <source>
        <dbReference type="ARBA" id="ARBA00022441"/>
    </source>
</evidence>
<dbReference type="InterPro" id="IPR011705">
    <property type="entry name" value="BACK"/>
</dbReference>
<dbReference type="PROSITE" id="PS50097">
    <property type="entry name" value="BTB"/>
    <property type="match status" value="1"/>
</dbReference>
<dbReference type="OrthoDB" id="6482909at2759"/>
<name>A0A4Y2PJP9_ARAVE</name>
<dbReference type="Gene3D" id="1.25.40.420">
    <property type="match status" value="1"/>
</dbReference>
<keyword evidence="2" id="KW-0677">Repeat</keyword>
<dbReference type="InterPro" id="IPR011333">
    <property type="entry name" value="SKP1/BTB/POZ_sf"/>
</dbReference>
<keyword evidence="5" id="KW-1185">Reference proteome</keyword>
<comment type="caution">
    <text evidence="4">The sequence shown here is derived from an EMBL/GenBank/DDBJ whole genome shotgun (WGS) entry which is preliminary data.</text>
</comment>
<proteinExistence type="predicted"/>
<dbReference type="AlphaFoldDB" id="A0A4Y2PJP9"/>
<dbReference type="EMBL" id="BGPR01011327">
    <property type="protein sequence ID" value="GBN50750.1"/>
    <property type="molecule type" value="Genomic_DNA"/>
</dbReference>
<dbReference type="InterPro" id="IPR000210">
    <property type="entry name" value="BTB/POZ_dom"/>
</dbReference>
<accession>A0A4Y2PJP9</accession>
<dbReference type="SMART" id="SM00875">
    <property type="entry name" value="BACK"/>
    <property type="match status" value="1"/>
</dbReference>
<dbReference type="Pfam" id="PF00651">
    <property type="entry name" value="BTB"/>
    <property type="match status" value="1"/>
</dbReference>
<dbReference type="SMART" id="SM00225">
    <property type="entry name" value="BTB"/>
    <property type="match status" value="1"/>
</dbReference>
<dbReference type="PANTHER" id="PTHR45632">
    <property type="entry name" value="LD33804P"/>
    <property type="match status" value="1"/>
</dbReference>
<dbReference type="SUPFAM" id="SSF54695">
    <property type="entry name" value="POZ domain"/>
    <property type="match status" value="1"/>
</dbReference>
<organism evidence="4 5">
    <name type="scientific">Araneus ventricosus</name>
    <name type="common">Orbweaver spider</name>
    <name type="synonym">Epeira ventricosa</name>
    <dbReference type="NCBI Taxonomy" id="182803"/>
    <lineage>
        <taxon>Eukaryota</taxon>
        <taxon>Metazoa</taxon>
        <taxon>Ecdysozoa</taxon>
        <taxon>Arthropoda</taxon>
        <taxon>Chelicerata</taxon>
        <taxon>Arachnida</taxon>
        <taxon>Araneae</taxon>
        <taxon>Araneomorphae</taxon>
        <taxon>Entelegynae</taxon>
        <taxon>Araneoidea</taxon>
        <taxon>Araneidae</taxon>
        <taxon>Araneus</taxon>
    </lineage>
</organism>
<dbReference type="Proteomes" id="UP000499080">
    <property type="component" value="Unassembled WGS sequence"/>
</dbReference>
<evidence type="ECO:0000259" key="3">
    <source>
        <dbReference type="PROSITE" id="PS50097"/>
    </source>
</evidence>
<keyword evidence="1" id="KW-0880">Kelch repeat</keyword>
<evidence type="ECO:0000313" key="4">
    <source>
        <dbReference type="EMBL" id="GBN50750.1"/>
    </source>
</evidence>
<evidence type="ECO:0000256" key="2">
    <source>
        <dbReference type="ARBA" id="ARBA00022737"/>
    </source>
</evidence>
<gene>
    <name evidence="4" type="primary">Klhl17_13</name>
    <name evidence="4" type="ORF">AVEN_145711_1</name>
</gene>
<dbReference type="CDD" id="cd18186">
    <property type="entry name" value="BTB_POZ_ZBTB_KLHL-like"/>
    <property type="match status" value="1"/>
</dbReference>
<dbReference type="PANTHER" id="PTHR45632:SF3">
    <property type="entry name" value="KELCH-LIKE PROTEIN 32"/>
    <property type="match status" value="1"/>
</dbReference>
<reference evidence="4 5" key="1">
    <citation type="journal article" date="2019" name="Sci. Rep.">
        <title>Orb-weaving spider Araneus ventricosus genome elucidates the spidroin gene catalogue.</title>
        <authorList>
            <person name="Kono N."/>
            <person name="Nakamura H."/>
            <person name="Ohtoshi R."/>
            <person name="Moran D.A.P."/>
            <person name="Shinohara A."/>
            <person name="Yoshida Y."/>
            <person name="Fujiwara M."/>
            <person name="Mori M."/>
            <person name="Tomita M."/>
            <person name="Arakawa K."/>
        </authorList>
    </citation>
    <scope>NUCLEOTIDE SEQUENCE [LARGE SCALE GENOMIC DNA]</scope>
</reference>
<dbReference type="Pfam" id="PF07707">
    <property type="entry name" value="BACK"/>
    <property type="match status" value="1"/>
</dbReference>
<sequence length="304" mass="34681">MSVPSKSFEEIFNSGKWESMQQYSDAALQTDEGTTFRIHRLVLAQRSIYFHTLFSYNLNHEKIVISNVDSKILDSILQYIYTGAITLDEKNLCDLLITSDYLLLDDLLKICESFAIQNMTCTNCLPLLIASSQINRLAIIEHCYRYALVHFEDILETSNSKLEELPLEILTKLLESKSLNVISERSVWRAIVSWTEADNSTRLPRAPILLTCLRHEEVEDDLEADIISHTIVSSNPHIFGLMLNEEFNFCTMKRAILSQYVSLEPDNQNLPCSYGPHSMSEFAYAYMLACKSPVNLIACSDNKV</sequence>